<proteinExistence type="predicted"/>
<organism evidence="1 2">
    <name type="scientific">Natrarchaeobius chitinivorans</name>
    <dbReference type="NCBI Taxonomy" id="1679083"/>
    <lineage>
        <taxon>Archaea</taxon>
        <taxon>Methanobacteriati</taxon>
        <taxon>Methanobacteriota</taxon>
        <taxon>Stenosarchaea group</taxon>
        <taxon>Halobacteria</taxon>
        <taxon>Halobacteriales</taxon>
        <taxon>Natrialbaceae</taxon>
        <taxon>Natrarchaeobius</taxon>
    </lineage>
</organism>
<reference evidence="1 2" key="1">
    <citation type="submission" date="2018-10" db="EMBL/GenBank/DDBJ databases">
        <title>Natrarchaeobius chitinivorans gen. nov., sp. nov., and Natrarchaeobius haloalkaliphilus sp. nov., alkaliphilic, chitin-utilizing haloarchaea from hypersaline alkaline lakes.</title>
        <authorList>
            <person name="Sorokin D.Y."/>
            <person name="Elcheninov A.G."/>
            <person name="Kostrikina N.A."/>
            <person name="Bale N.J."/>
            <person name="Sinninghe Damste J.S."/>
            <person name="Khijniak T.V."/>
            <person name="Kublanov I.V."/>
            <person name="Toshchakov S.V."/>
        </authorList>
    </citation>
    <scope>NUCLEOTIDE SEQUENCE [LARGE SCALE GENOMIC DNA]</scope>
    <source>
        <strain evidence="1 2">AArcht7</strain>
    </source>
</reference>
<gene>
    <name evidence="1" type="ORF">EA472_16920</name>
</gene>
<dbReference type="EMBL" id="REFZ01000013">
    <property type="protein sequence ID" value="RQG98671.1"/>
    <property type="molecule type" value="Genomic_DNA"/>
</dbReference>
<dbReference type="AlphaFoldDB" id="A0A3N6MQZ8"/>
<accession>A0A3N6MQZ8</accession>
<keyword evidence="2" id="KW-1185">Reference proteome</keyword>
<evidence type="ECO:0000313" key="2">
    <source>
        <dbReference type="Proteomes" id="UP000281431"/>
    </source>
</evidence>
<comment type="caution">
    <text evidence="1">The sequence shown here is derived from an EMBL/GenBank/DDBJ whole genome shotgun (WGS) entry which is preliminary data.</text>
</comment>
<evidence type="ECO:0000313" key="1">
    <source>
        <dbReference type="EMBL" id="RQG98671.1"/>
    </source>
</evidence>
<sequence>MLDDGPLNDRSFGDFARYCLACEETFLEFACPYWSVVHCLIAVDDLYGTSGMVLVKYNYQFILFHHLEELVPGESLHRLSPFGFGA</sequence>
<name>A0A3N6MQZ8_NATCH</name>
<protein>
    <submittedName>
        <fullName evidence="1">Uncharacterized protein</fullName>
    </submittedName>
</protein>
<dbReference type="Proteomes" id="UP000281431">
    <property type="component" value="Unassembled WGS sequence"/>
</dbReference>